<dbReference type="AlphaFoldDB" id="A0A9W6L2Y5"/>
<feature type="region of interest" description="Disordered" evidence="1">
    <location>
        <begin position="65"/>
        <end position="101"/>
    </location>
</feature>
<keyword evidence="2" id="KW-0732">Signal</keyword>
<protein>
    <recommendedName>
        <fullName evidence="5">Lipoprotein</fullName>
    </recommendedName>
</protein>
<reference evidence="3" key="2">
    <citation type="submission" date="2023-01" db="EMBL/GenBank/DDBJ databases">
        <authorList>
            <person name="Sun Q."/>
            <person name="Evtushenko L."/>
        </authorList>
    </citation>
    <scope>NUCLEOTIDE SEQUENCE</scope>
    <source>
        <strain evidence="3">VKM Ac-1069</strain>
    </source>
</reference>
<reference evidence="3" key="1">
    <citation type="journal article" date="2014" name="Int. J. Syst. Evol. Microbiol.">
        <title>Complete genome sequence of Corynebacterium casei LMG S-19264T (=DSM 44701T), isolated from a smear-ripened cheese.</title>
        <authorList>
            <consortium name="US DOE Joint Genome Institute (JGI-PGF)"/>
            <person name="Walter F."/>
            <person name="Albersmeier A."/>
            <person name="Kalinowski J."/>
            <person name="Ruckert C."/>
        </authorList>
    </citation>
    <scope>NUCLEOTIDE SEQUENCE</scope>
    <source>
        <strain evidence="3">VKM Ac-1069</strain>
    </source>
</reference>
<dbReference type="Proteomes" id="UP001143463">
    <property type="component" value="Unassembled WGS sequence"/>
</dbReference>
<sequence>MRLTSALYPVLLACLVVVAGCGNPSADQAALVSTGPATAEPAHEPAAMPVPGAPSVLQAAIDASRNLPKPTPAPSSAAAAPGSRAGGGGGGGGGGAATGRAGRTANTEVTFYGAFDNDPPGSAAIAYPVKHSEAGGTGTYADPITFAADPDYMAVGTLVYYAPLRKYFVMEDLCAPCQDEYQANRHPHIDFYTGGFDSGVTACQASLTPSGLVAVEVSPPPGRAVDTTPLYSNGRCISG</sequence>
<dbReference type="PROSITE" id="PS51257">
    <property type="entry name" value="PROKAR_LIPOPROTEIN"/>
    <property type="match status" value="1"/>
</dbReference>
<gene>
    <name evidence="3" type="ORF">GCM10017577_32340</name>
</gene>
<dbReference type="EMBL" id="BSFQ01000012">
    <property type="protein sequence ID" value="GLL12093.1"/>
    <property type="molecule type" value="Genomic_DNA"/>
</dbReference>
<feature type="chain" id="PRO_5040879515" description="Lipoprotein" evidence="2">
    <location>
        <begin position="20"/>
        <end position="239"/>
    </location>
</feature>
<keyword evidence="4" id="KW-1185">Reference proteome</keyword>
<proteinExistence type="predicted"/>
<feature type="compositionally biased region" description="Gly residues" evidence="1">
    <location>
        <begin position="84"/>
        <end position="97"/>
    </location>
</feature>
<accession>A0A9W6L2Y5</accession>
<evidence type="ECO:0000313" key="3">
    <source>
        <dbReference type="EMBL" id="GLL12093.1"/>
    </source>
</evidence>
<evidence type="ECO:0008006" key="5">
    <source>
        <dbReference type="Google" id="ProtNLM"/>
    </source>
</evidence>
<feature type="compositionally biased region" description="Low complexity" evidence="1">
    <location>
        <begin position="74"/>
        <end position="83"/>
    </location>
</feature>
<evidence type="ECO:0000256" key="2">
    <source>
        <dbReference type="SAM" id="SignalP"/>
    </source>
</evidence>
<feature type="signal peptide" evidence="2">
    <location>
        <begin position="1"/>
        <end position="19"/>
    </location>
</feature>
<dbReference type="RefSeq" id="WP_051737441.1">
    <property type="nucleotide sequence ID" value="NZ_BAAAUZ010000020.1"/>
</dbReference>
<organism evidence="3 4">
    <name type="scientific">Pseudonocardia halophobica</name>
    <dbReference type="NCBI Taxonomy" id="29401"/>
    <lineage>
        <taxon>Bacteria</taxon>
        <taxon>Bacillati</taxon>
        <taxon>Actinomycetota</taxon>
        <taxon>Actinomycetes</taxon>
        <taxon>Pseudonocardiales</taxon>
        <taxon>Pseudonocardiaceae</taxon>
        <taxon>Pseudonocardia</taxon>
    </lineage>
</organism>
<evidence type="ECO:0000256" key="1">
    <source>
        <dbReference type="SAM" id="MobiDB-lite"/>
    </source>
</evidence>
<name>A0A9W6L2Y5_9PSEU</name>
<evidence type="ECO:0000313" key="4">
    <source>
        <dbReference type="Proteomes" id="UP001143463"/>
    </source>
</evidence>
<comment type="caution">
    <text evidence="3">The sequence shown here is derived from an EMBL/GenBank/DDBJ whole genome shotgun (WGS) entry which is preliminary data.</text>
</comment>